<evidence type="ECO:0000313" key="4">
    <source>
        <dbReference type="Proteomes" id="UP001234989"/>
    </source>
</evidence>
<dbReference type="Pfam" id="PF17919">
    <property type="entry name" value="RT_RNaseH_2"/>
    <property type="match status" value="1"/>
</dbReference>
<evidence type="ECO:0000256" key="1">
    <source>
        <dbReference type="ARBA" id="ARBA00023268"/>
    </source>
</evidence>
<dbReference type="AlphaFoldDB" id="A0AAF0V8Q1"/>
<keyword evidence="1" id="KW-0511">Multifunctional enzyme</keyword>
<dbReference type="Gene3D" id="3.30.70.270">
    <property type="match status" value="1"/>
</dbReference>
<dbReference type="GO" id="GO:0003824">
    <property type="term" value="F:catalytic activity"/>
    <property type="evidence" value="ECO:0007669"/>
    <property type="project" value="UniProtKB-KW"/>
</dbReference>
<keyword evidence="4" id="KW-1185">Reference proteome</keyword>
<dbReference type="InterPro" id="IPR041577">
    <property type="entry name" value="RT_RNaseH_2"/>
</dbReference>
<feature type="domain" description="Reverse transcriptase/retrotransposon-derived protein RNase H-like" evidence="2">
    <location>
        <begin position="106"/>
        <end position="170"/>
    </location>
</feature>
<dbReference type="EMBL" id="CP133623">
    <property type="protein sequence ID" value="WMV59219.1"/>
    <property type="molecule type" value="Genomic_DNA"/>
</dbReference>
<evidence type="ECO:0000259" key="2">
    <source>
        <dbReference type="Pfam" id="PF17919"/>
    </source>
</evidence>
<dbReference type="PANTHER" id="PTHR37984">
    <property type="entry name" value="PROTEIN CBG26694"/>
    <property type="match status" value="1"/>
</dbReference>
<dbReference type="InterPro" id="IPR043128">
    <property type="entry name" value="Rev_trsase/Diguanyl_cyclase"/>
</dbReference>
<dbReference type="PANTHER" id="PTHR37984:SF5">
    <property type="entry name" value="PROTEIN NYNRIN-LIKE"/>
    <property type="match status" value="1"/>
</dbReference>
<protein>
    <recommendedName>
        <fullName evidence="2">Reverse transcriptase/retrotransposon-derived protein RNase H-like domain-containing protein</fullName>
    </recommendedName>
</protein>
<reference evidence="3" key="1">
    <citation type="submission" date="2023-08" db="EMBL/GenBank/DDBJ databases">
        <title>A de novo genome assembly of Solanum verrucosum Schlechtendal, a Mexican diploid species geographically isolated from the other diploid A-genome species in potato relatives.</title>
        <authorList>
            <person name="Hosaka K."/>
        </authorList>
    </citation>
    <scope>NUCLEOTIDE SEQUENCE</scope>
    <source>
        <tissue evidence="3">Young leaves</tissue>
    </source>
</reference>
<dbReference type="InterPro" id="IPR043502">
    <property type="entry name" value="DNA/RNA_pol_sf"/>
</dbReference>
<name>A0AAF0V8Q1_SOLVR</name>
<organism evidence="3 4">
    <name type="scientific">Solanum verrucosum</name>
    <dbReference type="NCBI Taxonomy" id="315347"/>
    <lineage>
        <taxon>Eukaryota</taxon>
        <taxon>Viridiplantae</taxon>
        <taxon>Streptophyta</taxon>
        <taxon>Embryophyta</taxon>
        <taxon>Tracheophyta</taxon>
        <taxon>Spermatophyta</taxon>
        <taxon>Magnoliopsida</taxon>
        <taxon>eudicotyledons</taxon>
        <taxon>Gunneridae</taxon>
        <taxon>Pentapetalae</taxon>
        <taxon>asterids</taxon>
        <taxon>lamiids</taxon>
        <taxon>Solanales</taxon>
        <taxon>Solanaceae</taxon>
        <taxon>Solanoideae</taxon>
        <taxon>Solaneae</taxon>
        <taxon>Solanum</taxon>
    </lineage>
</organism>
<evidence type="ECO:0000313" key="3">
    <source>
        <dbReference type="EMBL" id="WMV59219.1"/>
    </source>
</evidence>
<dbReference type="SUPFAM" id="SSF56672">
    <property type="entry name" value="DNA/RNA polymerases"/>
    <property type="match status" value="1"/>
</dbReference>
<accession>A0AAF0V8Q1</accession>
<dbReference type="Proteomes" id="UP001234989">
    <property type="component" value="Chromosome 12"/>
</dbReference>
<dbReference type="FunFam" id="3.30.70.270:FF:000020">
    <property type="entry name" value="Transposon Tf2-6 polyprotein-like Protein"/>
    <property type="match status" value="1"/>
</dbReference>
<proteinExistence type="predicted"/>
<sequence length="178" mass="20147">MASFVIHTAGVLFENKIAPSHNFGVGWRKWAGRKFKWDVGKQTKSKGIEVDLKKTNAIKSWPRPLSPSDIRRFLGLVSNYRRFVEGFSSIVSPLTTFTQMKVKFVWSEACKKSFQELKDRLTSAPVLCLPEGSNGFVVYCDALRVGLGCDLMNNGKIIAYASRQLKLMKRTILPTIWN</sequence>
<dbReference type="InterPro" id="IPR050951">
    <property type="entry name" value="Retrovirus_Pol_polyprotein"/>
</dbReference>
<gene>
    <name evidence="3" type="ORF">MTR67_052604</name>
</gene>